<sequence length="535" mass="58405">MKSPRFFIIAFLCLLFFGQAAKAQHLKTKITLQVNNATLPQVLQKIQQKYAIPFSYLNNDLPAKNRISAAIDAKPLADVLDMLLAKTDVGYLEKNGQVIIKKGLPKNLPKTATFNNLPPGAPSASPKPQNNTRVEPKPATPQKTTEKKPEPEATNTINQTGAPAPTAELPGSDSTNMVPSDSKPLKLTVKLPRAFDEDSLEIRPYHVGFIYPFSSNGARANEFVNQFSFHAIAGTAAGSQGVEFAGLGNVDKKYVQGAQFAGFFNAIGNRNKLTPLKDSVADRYSLQGGQFAGFLNIANGNSKGAQFAGFLNVTKNIVGAQGAGFLNVAKNVHGVQMAGFMNKAKYVKGTQLGFINIADSVDGVPIGVFTLVKHNGYRHVEFYAAEDFNVNFTFKLGVPKFYTLIALGAELDDQKRWGYGAGFGSEWTIYKRFHVNTDLISYYVIEDSYENFPDGLFEDYELNLLNKFRLLGTVQLGRNLALFAGPTLNVMVSQYQQPGESEVGSTLPENTFYNKTGMDGTNVKIGIGFNVGIRF</sequence>
<evidence type="ECO:0000259" key="3">
    <source>
        <dbReference type="Pfam" id="PF16344"/>
    </source>
</evidence>
<protein>
    <submittedName>
        <fullName evidence="4">DUF4974 domain-containing protein</fullName>
    </submittedName>
</protein>
<keyword evidence="2" id="KW-0732">Signal</keyword>
<keyword evidence="5" id="KW-1185">Reference proteome</keyword>
<evidence type="ECO:0000313" key="5">
    <source>
        <dbReference type="Proteomes" id="UP000515237"/>
    </source>
</evidence>
<feature type="signal peptide" evidence="2">
    <location>
        <begin position="1"/>
        <end position="23"/>
    </location>
</feature>
<dbReference type="InterPro" id="IPR032508">
    <property type="entry name" value="FecR_C"/>
</dbReference>
<name>A0A7G7GDC3_9BACT</name>
<dbReference type="RefSeq" id="WP_185271648.1">
    <property type="nucleotide sequence ID" value="NZ_CP055156.1"/>
</dbReference>
<dbReference type="Proteomes" id="UP000515237">
    <property type="component" value="Chromosome"/>
</dbReference>
<feature type="region of interest" description="Disordered" evidence="1">
    <location>
        <begin position="110"/>
        <end position="183"/>
    </location>
</feature>
<organism evidence="4 5">
    <name type="scientific">Adhaeribacter swui</name>
    <dbReference type="NCBI Taxonomy" id="2086471"/>
    <lineage>
        <taxon>Bacteria</taxon>
        <taxon>Pseudomonadati</taxon>
        <taxon>Bacteroidota</taxon>
        <taxon>Cytophagia</taxon>
        <taxon>Cytophagales</taxon>
        <taxon>Hymenobacteraceae</taxon>
        <taxon>Adhaeribacter</taxon>
    </lineage>
</organism>
<accession>A0A7G7GDC3</accession>
<feature type="domain" description="Protein FecR C-terminal" evidence="3">
    <location>
        <begin position="34"/>
        <end position="100"/>
    </location>
</feature>
<dbReference type="Gene3D" id="3.55.50.30">
    <property type="match status" value="1"/>
</dbReference>
<dbReference type="KEGG" id="aswu:HUW51_21455"/>
<evidence type="ECO:0000313" key="4">
    <source>
        <dbReference type="EMBL" id="QNF35157.1"/>
    </source>
</evidence>
<evidence type="ECO:0000256" key="1">
    <source>
        <dbReference type="SAM" id="MobiDB-lite"/>
    </source>
</evidence>
<dbReference type="Pfam" id="PF16344">
    <property type="entry name" value="FecR_C"/>
    <property type="match status" value="1"/>
</dbReference>
<proteinExistence type="predicted"/>
<dbReference type="AlphaFoldDB" id="A0A7G7GDC3"/>
<reference evidence="4 5" key="1">
    <citation type="journal article" date="2018" name="Int. J. Syst. Evol. Microbiol.">
        <title>Adhaeribacter swui sp. nov., isolated from wet mud.</title>
        <authorList>
            <person name="Kim D.U."/>
            <person name="Kim K.W."/>
            <person name="Kang M.S."/>
            <person name="Kim J.Y."/>
            <person name="Jang J.H."/>
            <person name="Kim M.K."/>
        </authorList>
    </citation>
    <scope>NUCLEOTIDE SEQUENCE [LARGE SCALE GENOMIC DNA]</scope>
    <source>
        <strain evidence="4 5">KCTC 52873</strain>
    </source>
</reference>
<evidence type="ECO:0000256" key="2">
    <source>
        <dbReference type="SAM" id="SignalP"/>
    </source>
</evidence>
<feature type="chain" id="PRO_5028854161" evidence="2">
    <location>
        <begin position="24"/>
        <end position="535"/>
    </location>
</feature>
<dbReference type="EMBL" id="CP055156">
    <property type="protein sequence ID" value="QNF35157.1"/>
    <property type="molecule type" value="Genomic_DNA"/>
</dbReference>
<gene>
    <name evidence="4" type="ORF">HUW51_21455</name>
</gene>